<organism evidence="4 5">
    <name type="scientific">Natrinema salaciae</name>
    <dbReference type="NCBI Taxonomy" id="1186196"/>
    <lineage>
        <taxon>Archaea</taxon>
        <taxon>Methanobacteriati</taxon>
        <taxon>Methanobacteriota</taxon>
        <taxon>Stenosarchaea group</taxon>
        <taxon>Halobacteria</taxon>
        <taxon>Halobacteriales</taxon>
        <taxon>Natrialbaceae</taxon>
        <taxon>Natrinema</taxon>
    </lineage>
</organism>
<dbReference type="GO" id="GO:0070813">
    <property type="term" value="P:hydrogen sulfide metabolic process"/>
    <property type="evidence" value="ECO:0007669"/>
    <property type="project" value="TreeGrafter"/>
</dbReference>
<feature type="compositionally biased region" description="Basic and acidic residues" evidence="2">
    <location>
        <begin position="267"/>
        <end position="277"/>
    </location>
</feature>
<dbReference type="Gene3D" id="3.40.250.10">
    <property type="entry name" value="Rhodanese-like domain"/>
    <property type="match status" value="1"/>
</dbReference>
<protein>
    <submittedName>
        <fullName evidence="4">Glyoxylase, beta-lactamase superfamily II</fullName>
    </submittedName>
</protein>
<feature type="domain" description="Rhodanese" evidence="3">
    <location>
        <begin position="16"/>
        <end position="110"/>
    </location>
</feature>
<dbReference type="PANTHER" id="PTHR43084:SF1">
    <property type="entry name" value="PERSULFIDE DIOXYGENASE ETHE1, MITOCHONDRIAL"/>
    <property type="match status" value="1"/>
</dbReference>
<dbReference type="InterPro" id="IPR044528">
    <property type="entry name" value="POD-like_MBL-fold"/>
</dbReference>
<sequence length="399" mass="43558">MVNQISPDRLADMLDADESFTLVDTRPEDSYEGWRIHGAENVPFGPDDEFTDEEREQLEAARDGGSIVAICGKGLTSTPFSFELEQHDYDDVSVVKGGMEDWSKVYEVVPVETETDDLVVLQLQRRAKGCLGYVVGSTDAASAVVVDPTRQTDQFKIVAEEAGLTIDRVLDTHVHADHISGGRKLADELEVPYHLGDRATERDVEYDYEPLTDGETIELGEIELEALHTPGHTTEMVNYLVDGEALLTGDTLFVESVGRTELQFGESEARSASEHASGDGASDEDAAHGAELLYDSLHETILELPDETRILPGHVSVTADNRYEVGSPGDLIGARLGELRDELDLLGLDEDEFVTRLAENAPEKPPNYERVIEINTGAASPEDESEATTLELGPNNCAA</sequence>
<feature type="region of interest" description="Disordered" evidence="2">
    <location>
        <begin position="264"/>
        <end position="284"/>
    </location>
</feature>
<reference evidence="5" key="1">
    <citation type="submission" date="2016-10" db="EMBL/GenBank/DDBJ databases">
        <authorList>
            <person name="Varghese N."/>
            <person name="Submissions S."/>
        </authorList>
    </citation>
    <scope>NUCLEOTIDE SEQUENCE [LARGE SCALE GENOMIC DNA]</scope>
    <source>
        <strain evidence="5">DSM 25055</strain>
    </source>
</reference>
<dbReference type="STRING" id="1186196.SAMN04489841_4765"/>
<dbReference type="SMART" id="SM00450">
    <property type="entry name" value="RHOD"/>
    <property type="match status" value="1"/>
</dbReference>
<evidence type="ECO:0000313" key="4">
    <source>
        <dbReference type="EMBL" id="SER87114.1"/>
    </source>
</evidence>
<dbReference type="GO" id="GO:0046872">
    <property type="term" value="F:metal ion binding"/>
    <property type="evidence" value="ECO:0007669"/>
    <property type="project" value="UniProtKB-KW"/>
</dbReference>
<dbReference type="AlphaFoldDB" id="A0A1H9SQG0"/>
<dbReference type="Gene3D" id="3.60.15.10">
    <property type="entry name" value="Ribonuclease Z/Hydroxyacylglutathione hydrolase-like"/>
    <property type="match status" value="1"/>
</dbReference>
<evidence type="ECO:0000259" key="3">
    <source>
        <dbReference type="PROSITE" id="PS50206"/>
    </source>
</evidence>
<evidence type="ECO:0000256" key="1">
    <source>
        <dbReference type="ARBA" id="ARBA00022723"/>
    </source>
</evidence>
<dbReference type="PANTHER" id="PTHR43084">
    <property type="entry name" value="PERSULFIDE DIOXYGENASE ETHE1"/>
    <property type="match status" value="1"/>
</dbReference>
<dbReference type="CDD" id="cd07724">
    <property type="entry name" value="POD-like_MBL-fold"/>
    <property type="match status" value="1"/>
</dbReference>
<keyword evidence="1" id="KW-0479">Metal-binding</keyword>
<dbReference type="EMBL" id="FOFD01000009">
    <property type="protein sequence ID" value="SER87114.1"/>
    <property type="molecule type" value="Genomic_DNA"/>
</dbReference>
<dbReference type="GO" id="GO:0050313">
    <property type="term" value="F:sulfur dioxygenase activity"/>
    <property type="evidence" value="ECO:0007669"/>
    <property type="project" value="InterPro"/>
</dbReference>
<accession>A0A1H9SQG0</accession>
<dbReference type="RefSeq" id="WP_090623021.1">
    <property type="nucleotide sequence ID" value="NZ_FOFD01000009.1"/>
</dbReference>
<dbReference type="GO" id="GO:0006749">
    <property type="term" value="P:glutathione metabolic process"/>
    <property type="evidence" value="ECO:0007669"/>
    <property type="project" value="InterPro"/>
</dbReference>
<proteinExistence type="predicted"/>
<dbReference type="Pfam" id="PF00753">
    <property type="entry name" value="Lactamase_B"/>
    <property type="match status" value="1"/>
</dbReference>
<dbReference type="InterPro" id="IPR051682">
    <property type="entry name" value="Mito_Persulfide_Diox"/>
</dbReference>
<dbReference type="SUPFAM" id="SSF56281">
    <property type="entry name" value="Metallo-hydrolase/oxidoreductase"/>
    <property type="match status" value="1"/>
</dbReference>
<dbReference type="CDD" id="cd00158">
    <property type="entry name" value="RHOD"/>
    <property type="match status" value="1"/>
</dbReference>
<dbReference type="InterPro" id="IPR036866">
    <property type="entry name" value="RibonucZ/Hydroxyglut_hydro"/>
</dbReference>
<evidence type="ECO:0000256" key="2">
    <source>
        <dbReference type="SAM" id="MobiDB-lite"/>
    </source>
</evidence>
<dbReference type="InterPro" id="IPR036873">
    <property type="entry name" value="Rhodanese-like_dom_sf"/>
</dbReference>
<keyword evidence="5" id="KW-1185">Reference proteome</keyword>
<dbReference type="InterPro" id="IPR001763">
    <property type="entry name" value="Rhodanese-like_dom"/>
</dbReference>
<name>A0A1H9SQG0_9EURY</name>
<evidence type="ECO:0000313" key="5">
    <source>
        <dbReference type="Proteomes" id="UP000199114"/>
    </source>
</evidence>
<dbReference type="Pfam" id="PF00581">
    <property type="entry name" value="Rhodanese"/>
    <property type="match status" value="1"/>
</dbReference>
<dbReference type="PROSITE" id="PS50206">
    <property type="entry name" value="RHODANESE_3"/>
    <property type="match status" value="1"/>
</dbReference>
<dbReference type="SMART" id="SM00849">
    <property type="entry name" value="Lactamase_B"/>
    <property type="match status" value="1"/>
</dbReference>
<dbReference type="SUPFAM" id="SSF52821">
    <property type="entry name" value="Rhodanese/Cell cycle control phosphatase"/>
    <property type="match status" value="1"/>
</dbReference>
<dbReference type="InterPro" id="IPR001279">
    <property type="entry name" value="Metallo-B-lactamas"/>
</dbReference>
<dbReference type="Proteomes" id="UP000199114">
    <property type="component" value="Unassembled WGS sequence"/>
</dbReference>
<gene>
    <name evidence="4" type="ORF">SAMN04489841_4765</name>
</gene>
<feature type="region of interest" description="Disordered" evidence="2">
    <location>
        <begin position="376"/>
        <end position="399"/>
    </location>
</feature>
<dbReference type="OrthoDB" id="9180at2157"/>